<protein>
    <recommendedName>
        <fullName evidence="9">Peptidase M14 domain-containing protein</fullName>
    </recommendedName>
</protein>
<evidence type="ECO:0000313" key="10">
    <source>
        <dbReference type="EMBL" id="PIP55517.1"/>
    </source>
</evidence>
<accession>A0A2H0BCW3</accession>
<evidence type="ECO:0000256" key="8">
    <source>
        <dbReference type="SAM" id="Phobius"/>
    </source>
</evidence>
<gene>
    <name evidence="10" type="ORF">COX06_02850</name>
</gene>
<organism evidence="10 11">
    <name type="scientific">Candidatus Zambryskibacteria bacterium CG22_combo_CG10-13_8_21_14_all_42_17</name>
    <dbReference type="NCBI Taxonomy" id="1975118"/>
    <lineage>
        <taxon>Bacteria</taxon>
        <taxon>Candidatus Zambryskiibacteriota</taxon>
    </lineage>
</organism>
<dbReference type="GO" id="GO:0006508">
    <property type="term" value="P:proteolysis"/>
    <property type="evidence" value="ECO:0007669"/>
    <property type="project" value="UniProtKB-KW"/>
</dbReference>
<evidence type="ECO:0000256" key="7">
    <source>
        <dbReference type="PROSITE-ProRule" id="PRU01379"/>
    </source>
</evidence>
<feature type="domain" description="Peptidase M14" evidence="9">
    <location>
        <begin position="23"/>
        <end position="287"/>
    </location>
</feature>
<keyword evidence="6" id="KW-0482">Metalloprotease</keyword>
<evidence type="ECO:0000256" key="2">
    <source>
        <dbReference type="ARBA" id="ARBA00005988"/>
    </source>
</evidence>
<keyword evidence="5" id="KW-0862">Zinc</keyword>
<dbReference type="Gene3D" id="3.40.630.10">
    <property type="entry name" value="Zn peptidases"/>
    <property type="match status" value="1"/>
</dbReference>
<keyword evidence="3" id="KW-0645">Protease</keyword>
<dbReference type="GO" id="GO:0008270">
    <property type="term" value="F:zinc ion binding"/>
    <property type="evidence" value="ECO:0007669"/>
    <property type="project" value="InterPro"/>
</dbReference>
<reference evidence="10 11" key="1">
    <citation type="submission" date="2017-09" db="EMBL/GenBank/DDBJ databases">
        <title>Depth-based differentiation of microbial function through sediment-hosted aquifers and enrichment of novel symbionts in the deep terrestrial subsurface.</title>
        <authorList>
            <person name="Probst A.J."/>
            <person name="Ladd B."/>
            <person name="Jarett J.K."/>
            <person name="Geller-Mcgrath D.E."/>
            <person name="Sieber C.M."/>
            <person name="Emerson J.B."/>
            <person name="Anantharaman K."/>
            <person name="Thomas B.C."/>
            <person name="Malmstrom R."/>
            <person name="Stieglmeier M."/>
            <person name="Klingl A."/>
            <person name="Woyke T."/>
            <person name="Ryan C.M."/>
            <person name="Banfield J.F."/>
        </authorList>
    </citation>
    <scope>NUCLEOTIDE SEQUENCE [LARGE SCALE GENOMIC DNA]</scope>
    <source>
        <strain evidence="10">CG22_combo_CG10-13_8_21_14_all_42_17</strain>
    </source>
</reference>
<dbReference type="SUPFAM" id="SSF53187">
    <property type="entry name" value="Zn-dependent exopeptidases"/>
    <property type="match status" value="1"/>
</dbReference>
<dbReference type="PANTHER" id="PTHR11705">
    <property type="entry name" value="PROTEASE FAMILY M14 CARBOXYPEPTIDASE A,B"/>
    <property type="match status" value="1"/>
</dbReference>
<evidence type="ECO:0000259" key="9">
    <source>
        <dbReference type="PROSITE" id="PS52035"/>
    </source>
</evidence>
<evidence type="ECO:0000256" key="3">
    <source>
        <dbReference type="ARBA" id="ARBA00022670"/>
    </source>
</evidence>
<comment type="caution">
    <text evidence="10">The sequence shown here is derived from an EMBL/GenBank/DDBJ whole genome shotgun (WGS) entry which is preliminary data.</text>
</comment>
<dbReference type="GO" id="GO:0005615">
    <property type="term" value="C:extracellular space"/>
    <property type="evidence" value="ECO:0007669"/>
    <property type="project" value="TreeGrafter"/>
</dbReference>
<evidence type="ECO:0000256" key="5">
    <source>
        <dbReference type="ARBA" id="ARBA00022833"/>
    </source>
</evidence>
<dbReference type="PROSITE" id="PS52035">
    <property type="entry name" value="PEPTIDASE_M14"/>
    <property type="match status" value="1"/>
</dbReference>
<evidence type="ECO:0000256" key="4">
    <source>
        <dbReference type="ARBA" id="ARBA00022801"/>
    </source>
</evidence>
<dbReference type="InterPro" id="IPR000834">
    <property type="entry name" value="Peptidase_M14"/>
</dbReference>
<keyword evidence="8" id="KW-0812">Transmembrane</keyword>
<dbReference type="Pfam" id="PF00246">
    <property type="entry name" value="Peptidase_M14"/>
    <property type="match status" value="1"/>
</dbReference>
<proteinExistence type="inferred from homology"/>
<dbReference type="SMART" id="SM00631">
    <property type="entry name" value="Zn_pept"/>
    <property type="match status" value="1"/>
</dbReference>
<evidence type="ECO:0000256" key="1">
    <source>
        <dbReference type="ARBA" id="ARBA00001947"/>
    </source>
</evidence>
<dbReference type="AlphaFoldDB" id="A0A2H0BCW3"/>
<feature type="active site" description="Proton donor/acceptor" evidence="7">
    <location>
        <position position="264"/>
    </location>
</feature>
<dbReference type="EMBL" id="PCST01000037">
    <property type="protein sequence ID" value="PIP55517.1"/>
    <property type="molecule type" value="Genomic_DNA"/>
</dbReference>
<evidence type="ECO:0000313" key="11">
    <source>
        <dbReference type="Proteomes" id="UP000229794"/>
    </source>
</evidence>
<comment type="cofactor">
    <cofactor evidence="1">
        <name>Zn(2+)</name>
        <dbReference type="ChEBI" id="CHEBI:29105"/>
    </cofactor>
</comment>
<dbReference type="PANTHER" id="PTHR11705:SF143">
    <property type="entry name" value="SLL0236 PROTEIN"/>
    <property type="match status" value="1"/>
</dbReference>
<feature type="transmembrane region" description="Helical" evidence="8">
    <location>
        <begin position="6"/>
        <end position="26"/>
    </location>
</feature>
<keyword evidence="8" id="KW-0472">Membrane</keyword>
<dbReference type="GO" id="GO:0004181">
    <property type="term" value="F:metallocarboxypeptidase activity"/>
    <property type="evidence" value="ECO:0007669"/>
    <property type="project" value="InterPro"/>
</dbReference>
<dbReference type="Proteomes" id="UP000229794">
    <property type="component" value="Unassembled WGS sequence"/>
</dbReference>
<keyword evidence="8" id="KW-1133">Transmembrane helix</keyword>
<keyword evidence="4" id="KW-0378">Hydrolase</keyword>
<evidence type="ECO:0000256" key="6">
    <source>
        <dbReference type="ARBA" id="ARBA00023049"/>
    </source>
</evidence>
<comment type="similarity">
    <text evidence="2 7">Belongs to the peptidase M14 family.</text>
</comment>
<sequence>MPSGRIIWLIGVITLAGGFIFVTYFIDKDTTEIPEPVEEETYLKHEILGRSVEGREIESYTFGNGEKHLLFIGGFHGGYEWNTVLLAYQFIDYLEADPDALPENFSITVIPSANPDGLYKVVGKEGRFTKAFVSKDPETLAAGRFNARGVDLNRNFGCDWKPTSMWRNKVVSAGEKPFSEPEAVIIRDFILKYRPAAVVSWHSQSNAVYAAECRAGTIPETLDIMNIYARASGYRAIESFDSYEINGDSDSWFASENVSAITVELKTHETLEWNENLAGIKALIEYYKNK</sequence>
<name>A0A2H0BCW3_9BACT</name>